<keyword evidence="2" id="KW-1185">Reference proteome</keyword>
<protein>
    <submittedName>
        <fullName evidence="1">Uncharacterized protein</fullName>
    </submittedName>
</protein>
<gene>
    <name evidence="1" type="ORF">AV274_3516</name>
</gene>
<dbReference type="AlphaFoldDB" id="A0A196SF96"/>
<accession>A0A196SF96</accession>
<proteinExistence type="predicted"/>
<evidence type="ECO:0000313" key="2">
    <source>
        <dbReference type="Proteomes" id="UP000078348"/>
    </source>
</evidence>
<name>A0A196SF96_BLAHN</name>
<evidence type="ECO:0000313" key="1">
    <source>
        <dbReference type="EMBL" id="OAO14812.1"/>
    </source>
</evidence>
<organism evidence="1 2">
    <name type="scientific">Blastocystis sp. subtype 1 (strain ATCC 50177 / NandII)</name>
    <dbReference type="NCBI Taxonomy" id="478820"/>
    <lineage>
        <taxon>Eukaryota</taxon>
        <taxon>Sar</taxon>
        <taxon>Stramenopiles</taxon>
        <taxon>Bigyra</taxon>
        <taxon>Opalozoa</taxon>
        <taxon>Opalinata</taxon>
        <taxon>Blastocystidae</taxon>
        <taxon>Blastocystis</taxon>
    </lineage>
</organism>
<reference evidence="1 2" key="1">
    <citation type="submission" date="2016-05" db="EMBL/GenBank/DDBJ databases">
        <title>Nuclear genome of Blastocystis sp. subtype 1 NandII.</title>
        <authorList>
            <person name="Gentekaki E."/>
            <person name="Curtis B."/>
            <person name="Stairs C."/>
            <person name="Eme L."/>
            <person name="Herman E."/>
            <person name="Klimes V."/>
            <person name="Arias M.C."/>
            <person name="Elias M."/>
            <person name="Hilliou F."/>
            <person name="Klute M."/>
            <person name="Malik S.-B."/>
            <person name="Pightling A."/>
            <person name="Rachubinski R."/>
            <person name="Salas D."/>
            <person name="Schlacht A."/>
            <person name="Suga H."/>
            <person name="Archibald J."/>
            <person name="Ball S.G."/>
            <person name="Clark G."/>
            <person name="Dacks J."/>
            <person name="Van Der Giezen M."/>
            <person name="Tsaousis A."/>
            <person name="Roger A."/>
        </authorList>
    </citation>
    <scope>NUCLEOTIDE SEQUENCE [LARGE SCALE GENOMIC DNA]</scope>
    <source>
        <strain evidence="2">ATCC 50177 / NandII</strain>
    </source>
</reference>
<sequence length="319" mass="35590">MSGVFEDQGIEGLSEKLMDVVKEFKGDNSEVEVLKHIIIQSNLLLATANVRQHFTTNNECASEAVVNEETNEVREDMKKLAEATSVVKFASFAEHLKAYFSALLDVNLGEDKKYQIGTVYERFLESGQAEEKEGEDEDEDSVRTHVCYALKVGKAGEELKSIVEFEFTRASPYPPGGDCCDSDCMSCEDECSCDDCCCEEEGGKCCCKEEKCCEKEGKCCKEGGECCCKEGGKCCKEKCCCKEGKCCEEEKDDCCCEDGECECCSEDEVEEEILKLDFDMDVMDEFTKECGVSISSEDFLAYLVTMEFISFCYSRQLAS</sequence>
<dbReference type="OrthoDB" id="10557661at2759"/>
<dbReference type="Proteomes" id="UP000078348">
    <property type="component" value="Unassembled WGS sequence"/>
</dbReference>
<dbReference type="EMBL" id="LXWW01000210">
    <property type="protein sequence ID" value="OAO14812.1"/>
    <property type="molecule type" value="Genomic_DNA"/>
</dbReference>
<comment type="caution">
    <text evidence="1">The sequence shown here is derived from an EMBL/GenBank/DDBJ whole genome shotgun (WGS) entry which is preliminary data.</text>
</comment>